<reference evidence="3" key="1">
    <citation type="submission" date="2016-06" db="EMBL/GenBank/DDBJ databases">
        <authorList>
            <person name="Sutton G."/>
            <person name="Brinkac L."/>
            <person name="Sanka R."/>
            <person name="Adams M."/>
            <person name="Lau E."/>
            <person name="Garcia-Basteiro A."/>
            <person name="Lopez-Varela E."/>
            <person name="Palencia S."/>
        </authorList>
    </citation>
    <scope>NUCLEOTIDE SEQUENCE [LARGE SCALE GENOMIC DNA]</scope>
    <source>
        <strain evidence="3">1274684.2</strain>
    </source>
</reference>
<evidence type="ECO:0000313" key="3">
    <source>
        <dbReference type="Proteomes" id="UP000093759"/>
    </source>
</evidence>
<dbReference type="AlphaFoldDB" id="A0A1A3U3V7"/>
<feature type="signal peptide" evidence="1">
    <location>
        <begin position="1"/>
        <end position="17"/>
    </location>
</feature>
<evidence type="ECO:0000313" key="2">
    <source>
        <dbReference type="EMBL" id="OBK89377.1"/>
    </source>
</evidence>
<comment type="caution">
    <text evidence="2">The sequence shown here is derived from an EMBL/GenBank/DDBJ whole genome shotgun (WGS) entry which is preliminary data.</text>
</comment>
<accession>A0A1A3U3V7</accession>
<organism evidence="2 3">
    <name type="scientific">Mycolicibacter sinensis (strain JDM601)</name>
    <name type="common">Mycobacterium sinense</name>
    <dbReference type="NCBI Taxonomy" id="875328"/>
    <lineage>
        <taxon>Bacteria</taxon>
        <taxon>Bacillati</taxon>
        <taxon>Actinomycetota</taxon>
        <taxon>Actinomycetes</taxon>
        <taxon>Mycobacteriales</taxon>
        <taxon>Mycobacteriaceae</taxon>
        <taxon>Mycolicibacter</taxon>
    </lineage>
</organism>
<sequence>MAVLSAVLLMMAPNAVAAPTIPDVDSLIDDSGTLPGSISDLPRAPIVVFATDSGLVCRVWQGRITHDVNCTGDIPGAPPEARSVQLPGIYGKGTIPARFVAGPPEALVGGGPPTARLAVGHKIVFWDFSPTRSMVCGVPPSTELVCVLKEPQSPGDVTTGPVVTHGFVIAAPQSQVF</sequence>
<gene>
    <name evidence="2" type="ORF">A5648_20335</name>
</gene>
<evidence type="ECO:0000256" key="1">
    <source>
        <dbReference type="SAM" id="SignalP"/>
    </source>
</evidence>
<proteinExistence type="predicted"/>
<keyword evidence="1" id="KW-0732">Signal</keyword>
<evidence type="ECO:0008006" key="4">
    <source>
        <dbReference type="Google" id="ProtNLM"/>
    </source>
</evidence>
<dbReference type="Proteomes" id="UP000093759">
    <property type="component" value="Unassembled WGS sequence"/>
</dbReference>
<protein>
    <recommendedName>
        <fullName evidence="4">Secreted protein</fullName>
    </recommendedName>
</protein>
<feature type="chain" id="PRO_5008330755" description="Secreted protein" evidence="1">
    <location>
        <begin position="18"/>
        <end position="177"/>
    </location>
</feature>
<dbReference type="EMBL" id="LZMF01000042">
    <property type="protein sequence ID" value="OBK89377.1"/>
    <property type="molecule type" value="Genomic_DNA"/>
</dbReference>
<name>A0A1A3U3V7_MYCSD</name>